<dbReference type="PANTHER" id="PTHR43722:SF1">
    <property type="entry name" value="PROLINE IMINOPEPTIDASE"/>
    <property type="match status" value="1"/>
</dbReference>
<comment type="catalytic activity">
    <reaction evidence="1 8">
        <text>Release of N-terminal proline from a peptide.</text>
        <dbReference type="EC" id="3.4.11.5"/>
    </reaction>
</comment>
<comment type="subcellular location">
    <subcellularLocation>
        <location evidence="2 8">Cytoplasm</location>
    </subcellularLocation>
</comment>
<dbReference type="Gene3D" id="3.40.50.1820">
    <property type="entry name" value="alpha/beta hydrolase"/>
    <property type="match status" value="1"/>
</dbReference>
<evidence type="ECO:0000256" key="4">
    <source>
        <dbReference type="ARBA" id="ARBA00022438"/>
    </source>
</evidence>
<evidence type="ECO:0000256" key="2">
    <source>
        <dbReference type="ARBA" id="ARBA00004496"/>
    </source>
</evidence>
<feature type="region of interest" description="Disordered" evidence="9">
    <location>
        <begin position="1"/>
        <end position="24"/>
    </location>
</feature>
<evidence type="ECO:0000256" key="1">
    <source>
        <dbReference type="ARBA" id="ARBA00001585"/>
    </source>
</evidence>
<keyword evidence="4 8" id="KW-0031">Aminopeptidase</keyword>
<keyword evidence="12" id="KW-1185">Reference proteome</keyword>
<feature type="domain" description="AB hydrolase-1" evidence="10">
    <location>
        <begin position="47"/>
        <end position="336"/>
    </location>
</feature>
<reference evidence="12" key="1">
    <citation type="journal article" date="2019" name="Int. J. Syst. Evol. Microbiol.">
        <title>The Global Catalogue of Microorganisms (GCM) 10K type strain sequencing project: providing services to taxonomists for standard genome sequencing and annotation.</title>
        <authorList>
            <consortium name="The Broad Institute Genomics Platform"/>
            <consortium name="The Broad Institute Genome Sequencing Center for Infectious Disease"/>
            <person name="Wu L."/>
            <person name="Ma J."/>
        </authorList>
    </citation>
    <scope>NUCLEOTIDE SEQUENCE [LARGE SCALE GENOMIC DNA]</scope>
    <source>
        <strain evidence="12">CCUG 56698</strain>
    </source>
</reference>
<comment type="caution">
    <text evidence="11">The sequence shown here is derived from an EMBL/GenBank/DDBJ whole genome shotgun (WGS) entry which is preliminary data.</text>
</comment>
<dbReference type="RefSeq" id="WP_380975708.1">
    <property type="nucleotide sequence ID" value="NZ_JBHTEF010000001.1"/>
</dbReference>
<evidence type="ECO:0000256" key="5">
    <source>
        <dbReference type="ARBA" id="ARBA00022490"/>
    </source>
</evidence>
<gene>
    <name evidence="11" type="ORF">ACFQWG_12230</name>
</gene>
<evidence type="ECO:0000313" key="12">
    <source>
        <dbReference type="Proteomes" id="UP001596527"/>
    </source>
</evidence>
<evidence type="ECO:0000256" key="8">
    <source>
        <dbReference type="PIRNR" id="PIRNR006431"/>
    </source>
</evidence>
<protein>
    <recommendedName>
        <fullName evidence="8">Proline iminopeptidase</fullName>
        <shortName evidence="8">PIP</shortName>
        <ecNumber evidence="8">3.4.11.5</ecNumber>
    </recommendedName>
    <alternativeName>
        <fullName evidence="8">Prolyl aminopeptidase</fullName>
    </alternativeName>
</protein>
<feature type="compositionally biased region" description="Pro residues" evidence="9">
    <location>
        <begin position="12"/>
        <end position="21"/>
    </location>
</feature>
<dbReference type="Pfam" id="PF00561">
    <property type="entry name" value="Abhydrolase_1"/>
    <property type="match status" value="1"/>
</dbReference>
<dbReference type="InterPro" id="IPR002410">
    <property type="entry name" value="Peptidase_S33"/>
</dbReference>
<evidence type="ECO:0000256" key="3">
    <source>
        <dbReference type="ARBA" id="ARBA00010088"/>
    </source>
</evidence>
<evidence type="ECO:0000256" key="7">
    <source>
        <dbReference type="ARBA" id="ARBA00022801"/>
    </source>
</evidence>
<dbReference type="PRINTS" id="PR00793">
    <property type="entry name" value="PROAMNOPTASE"/>
</dbReference>
<sequence>MPPPDEASGGPSPAPGAPPAPFATGLLPMDDGARIYWETSGNPRGVPLLYLHGGPGGTLGRGGYRRRFALGDHLVVGIDQRGCGRSVPHASDHPETLAAHTTARLIADIEAVREHLGIEAWIVHGVSWGSTLALAYALDHPDRVLGVALMAVTTTSRREVDWITEGVGRIFPEEWARFAAGVGIHRAPGEGPIDEGDRVVARYARRFSDTGRSAESAADRRRAADAWDRWETTHVRLDPRWAPGPLRVDEEDRLNFCTLTTHYWAADGFMRGTRAPRAAAPEPPPILDRVAAVGLVGIPGVLAHGRRDISGPVDTPWMLARAWPEADLRVIEDEGHGGPLASEALAGAVAQWVAGWRASRR</sequence>
<comment type="similarity">
    <text evidence="3 8">Belongs to the peptidase S33 family.</text>
</comment>
<dbReference type="EC" id="3.4.11.5" evidence="8"/>
<keyword evidence="7 8" id="KW-0378">Hydrolase</keyword>
<proteinExistence type="inferred from homology"/>
<evidence type="ECO:0000256" key="6">
    <source>
        <dbReference type="ARBA" id="ARBA00022670"/>
    </source>
</evidence>
<dbReference type="GO" id="GO:0016787">
    <property type="term" value="F:hydrolase activity"/>
    <property type="evidence" value="ECO:0007669"/>
    <property type="project" value="UniProtKB-KW"/>
</dbReference>
<keyword evidence="6 8" id="KW-0645">Protease</keyword>
<dbReference type="InterPro" id="IPR000073">
    <property type="entry name" value="AB_hydrolase_1"/>
</dbReference>
<feature type="compositionally biased region" description="Low complexity" evidence="9">
    <location>
        <begin position="1"/>
        <end position="11"/>
    </location>
</feature>
<dbReference type="InterPro" id="IPR005944">
    <property type="entry name" value="Pro_iminopeptidase"/>
</dbReference>
<dbReference type="PANTHER" id="PTHR43722">
    <property type="entry name" value="PROLINE IMINOPEPTIDASE"/>
    <property type="match status" value="1"/>
</dbReference>
<organism evidence="11 12">
    <name type="scientific">Schaalia naturae</name>
    <dbReference type="NCBI Taxonomy" id="635203"/>
    <lineage>
        <taxon>Bacteria</taxon>
        <taxon>Bacillati</taxon>
        <taxon>Actinomycetota</taxon>
        <taxon>Actinomycetes</taxon>
        <taxon>Actinomycetales</taxon>
        <taxon>Actinomycetaceae</taxon>
        <taxon>Schaalia</taxon>
    </lineage>
</organism>
<evidence type="ECO:0000256" key="9">
    <source>
        <dbReference type="SAM" id="MobiDB-lite"/>
    </source>
</evidence>
<accession>A0ABW2SPH5</accession>
<evidence type="ECO:0000259" key="10">
    <source>
        <dbReference type="Pfam" id="PF00561"/>
    </source>
</evidence>
<dbReference type="EMBL" id="JBHTEF010000001">
    <property type="protein sequence ID" value="MFC7581962.1"/>
    <property type="molecule type" value="Genomic_DNA"/>
</dbReference>
<dbReference type="Proteomes" id="UP001596527">
    <property type="component" value="Unassembled WGS sequence"/>
</dbReference>
<dbReference type="PIRSF" id="PIRSF006431">
    <property type="entry name" value="Pept_S33"/>
    <property type="match status" value="1"/>
</dbReference>
<name>A0ABW2SPH5_9ACTO</name>
<evidence type="ECO:0000313" key="11">
    <source>
        <dbReference type="EMBL" id="MFC7581962.1"/>
    </source>
</evidence>
<dbReference type="InterPro" id="IPR029058">
    <property type="entry name" value="AB_hydrolase_fold"/>
</dbReference>
<keyword evidence="5 8" id="KW-0963">Cytoplasm</keyword>
<dbReference type="SUPFAM" id="SSF53474">
    <property type="entry name" value="alpha/beta-Hydrolases"/>
    <property type="match status" value="1"/>
</dbReference>